<feature type="transmembrane region" description="Helical" evidence="5">
    <location>
        <begin position="12"/>
        <end position="34"/>
    </location>
</feature>
<dbReference type="InterPro" id="IPR007318">
    <property type="entry name" value="Phopholipid_MeTrfase"/>
</dbReference>
<dbReference type="STRING" id="314283.MED297_12912"/>
<sequence length="159" mass="18104">MATERPPFLPPALGLLMMLGVFTAHFVRPIAMLFPFPLNYLALLPISVGVLLTVLADREFRRKGVVNENGQYLDNAGVLVTSGIYGLTRNPTYLGLVLIIIGLAIWVGSLSPWLIVLLFVFLLRRTYIANEERRLSAQFGDRYRQYCRLVPRWLIRLSR</sequence>
<keyword evidence="7" id="KW-1185">Reference proteome</keyword>
<organism evidence="6 7">
    <name type="scientific">Reinekea blandensis MED297</name>
    <dbReference type="NCBI Taxonomy" id="314283"/>
    <lineage>
        <taxon>Bacteria</taxon>
        <taxon>Pseudomonadati</taxon>
        <taxon>Pseudomonadota</taxon>
        <taxon>Gammaproteobacteria</taxon>
        <taxon>Oceanospirillales</taxon>
        <taxon>Saccharospirillaceae</taxon>
        <taxon>Reinekea</taxon>
    </lineage>
</organism>
<feature type="transmembrane region" description="Helical" evidence="5">
    <location>
        <begin position="40"/>
        <end position="60"/>
    </location>
</feature>
<dbReference type="Proteomes" id="UP000005953">
    <property type="component" value="Unassembled WGS sequence"/>
</dbReference>
<comment type="subcellular location">
    <subcellularLocation>
        <location evidence="1">Endomembrane system</location>
        <topology evidence="1">Multi-pass membrane protein</topology>
    </subcellularLocation>
</comment>
<keyword evidence="2 5" id="KW-0812">Transmembrane</keyword>
<dbReference type="GO" id="GO:0012505">
    <property type="term" value="C:endomembrane system"/>
    <property type="evidence" value="ECO:0007669"/>
    <property type="project" value="UniProtKB-SubCell"/>
</dbReference>
<feature type="transmembrane region" description="Helical" evidence="5">
    <location>
        <begin position="94"/>
        <end position="123"/>
    </location>
</feature>
<comment type="caution">
    <text evidence="6">The sequence shown here is derived from an EMBL/GenBank/DDBJ whole genome shotgun (WGS) entry which is preliminary data.</text>
</comment>
<dbReference type="AlphaFoldDB" id="A4BC58"/>
<dbReference type="EMBL" id="AAOE01000005">
    <property type="protein sequence ID" value="EAR10124.1"/>
    <property type="molecule type" value="Genomic_DNA"/>
</dbReference>
<protein>
    <recommendedName>
        <fullName evidence="8">Isoprenylcysteine carboxylmethyltransferase family protein</fullName>
    </recommendedName>
</protein>
<keyword evidence="3 5" id="KW-1133">Transmembrane helix</keyword>
<evidence type="ECO:0008006" key="8">
    <source>
        <dbReference type="Google" id="ProtNLM"/>
    </source>
</evidence>
<dbReference type="PANTHER" id="PTHR12714:SF24">
    <property type="entry name" value="SLR1182 PROTEIN"/>
    <property type="match status" value="1"/>
</dbReference>
<dbReference type="Gene3D" id="1.20.120.1630">
    <property type="match status" value="1"/>
</dbReference>
<proteinExistence type="predicted"/>
<evidence type="ECO:0000256" key="1">
    <source>
        <dbReference type="ARBA" id="ARBA00004127"/>
    </source>
</evidence>
<evidence type="ECO:0000313" key="6">
    <source>
        <dbReference type="EMBL" id="EAR10124.1"/>
    </source>
</evidence>
<keyword evidence="4 5" id="KW-0472">Membrane</keyword>
<evidence type="ECO:0000256" key="4">
    <source>
        <dbReference type="ARBA" id="ARBA00023136"/>
    </source>
</evidence>
<accession>A4BC58</accession>
<dbReference type="Pfam" id="PF04191">
    <property type="entry name" value="PEMT"/>
    <property type="match status" value="1"/>
</dbReference>
<reference evidence="6 7" key="1">
    <citation type="submission" date="2006-02" db="EMBL/GenBank/DDBJ databases">
        <authorList>
            <person name="Pinhassi J."/>
            <person name="Pedros-Alio C."/>
            <person name="Ferriera S."/>
            <person name="Johnson J."/>
            <person name="Kravitz S."/>
            <person name="Halpern A."/>
            <person name="Remington K."/>
            <person name="Beeson K."/>
            <person name="Tran B."/>
            <person name="Rogers Y.-H."/>
            <person name="Friedman R."/>
            <person name="Venter J.C."/>
        </authorList>
    </citation>
    <scope>NUCLEOTIDE SEQUENCE [LARGE SCALE GENOMIC DNA]</scope>
    <source>
        <strain evidence="6 7">MED297</strain>
    </source>
</reference>
<evidence type="ECO:0000313" key="7">
    <source>
        <dbReference type="Proteomes" id="UP000005953"/>
    </source>
</evidence>
<dbReference type="RefSeq" id="WP_008042431.1">
    <property type="nucleotide sequence ID" value="NZ_CH724149.1"/>
</dbReference>
<dbReference type="OrthoDB" id="9811969at2"/>
<dbReference type="GO" id="GO:0016740">
    <property type="term" value="F:transferase activity"/>
    <property type="evidence" value="ECO:0007669"/>
    <property type="project" value="UniProtKB-ARBA"/>
</dbReference>
<dbReference type="HOGENOM" id="CLU_065200_4_0_6"/>
<gene>
    <name evidence="6" type="ORF">MED297_12912</name>
</gene>
<evidence type="ECO:0000256" key="2">
    <source>
        <dbReference type="ARBA" id="ARBA00022692"/>
    </source>
</evidence>
<name>A4BC58_9GAMM</name>
<evidence type="ECO:0000256" key="3">
    <source>
        <dbReference type="ARBA" id="ARBA00022989"/>
    </source>
</evidence>
<dbReference type="PANTHER" id="PTHR12714">
    <property type="entry name" value="PROTEIN-S ISOPRENYLCYSTEINE O-METHYLTRANSFERASE"/>
    <property type="match status" value="1"/>
</dbReference>
<evidence type="ECO:0000256" key="5">
    <source>
        <dbReference type="SAM" id="Phobius"/>
    </source>
</evidence>